<dbReference type="Gene3D" id="1.10.238.220">
    <property type="match status" value="1"/>
</dbReference>
<evidence type="ECO:0000256" key="3">
    <source>
        <dbReference type="SAM" id="MobiDB-lite"/>
    </source>
</evidence>
<dbReference type="CDD" id="cd21504">
    <property type="entry name" value="PPP2R3A_B-like"/>
    <property type="match status" value="1"/>
</dbReference>
<dbReference type="PANTHER" id="PTHR14095">
    <property type="entry name" value="PHOSPHATASE 2A REGULATORY SUBUNIT-RELATED"/>
    <property type="match status" value="1"/>
</dbReference>
<dbReference type="Gene3D" id="1.10.238.10">
    <property type="entry name" value="EF-hand"/>
    <property type="match status" value="1"/>
</dbReference>
<dbReference type="FunFam" id="1.10.238.10:FF:000025">
    <property type="entry name" value="serine/threonine-protein phosphatase 2A regulatory subunit B'' subunit alpha"/>
    <property type="match status" value="1"/>
</dbReference>
<evidence type="ECO:0000256" key="1">
    <source>
        <dbReference type="ARBA" id="ARBA00022723"/>
    </source>
</evidence>
<feature type="region of interest" description="Disordered" evidence="3">
    <location>
        <begin position="470"/>
        <end position="491"/>
    </location>
</feature>
<dbReference type="SUPFAM" id="SSF47473">
    <property type="entry name" value="EF-hand"/>
    <property type="match status" value="2"/>
</dbReference>
<dbReference type="InterPro" id="IPR011992">
    <property type="entry name" value="EF-hand-dom_pair"/>
</dbReference>
<evidence type="ECO:0000313" key="5">
    <source>
        <dbReference type="EMBL" id="EGR33788.1"/>
    </source>
</evidence>
<dbReference type="EMBL" id="GL983319">
    <property type="protein sequence ID" value="EGR33788.1"/>
    <property type="molecule type" value="Genomic_DNA"/>
</dbReference>
<dbReference type="Pfam" id="PF17958">
    <property type="entry name" value="EF-hand_13"/>
    <property type="match status" value="1"/>
</dbReference>
<feature type="domain" description="EF-hand" evidence="4">
    <location>
        <begin position="336"/>
        <end position="371"/>
    </location>
</feature>
<dbReference type="PANTHER" id="PTHR14095:SF0">
    <property type="entry name" value="MIP22305P"/>
    <property type="match status" value="1"/>
</dbReference>
<organism evidence="5 6">
    <name type="scientific">Ichthyophthirius multifiliis</name>
    <name type="common">White spot disease agent</name>
    <name type="synonym">Ich</name>
    <dbReference type="NCBI Taxonomy" id="5932"/>
    <lineage>
        <taxon>Eukaryota</taxon>
        <taxon>Sar</taxon>
        <taxon>Alveolata</taxon>
        <taxon>Ciliophora</taxon>
        <taxon>Intramacronucleata</taxon>
        <taxon>Oligohymenophorea</taxon>
        <taxon>Hymenostomatida</taxon>
        <taxon>Ophryoglenina</taxon>
        <taxon>Ichthyophthirius</taxon>
    </lineage>
</organism>
<dbReference type="GeneID" id="14909977"/>
<dbReference type="Gene3D" id="1.10.238.230">
    <property type="match status" value="1"/>
</dbReference>
<dbReference type="PROSITE" id="PS50222">
    <property type="entry name" value="EF_HAND_2"/>
    <property type="match status" value="1"/>
</dbReference>
<dbReference type="GO" id="GO:0005509">
    <property type="term" value="F:calcium ion binding"/>
    <property type="evidence" value="ECO:0007669"/>
    <property type="project" value="InterPro"/>
</dbReference>
<evidence type="ECO:0000313" key="6">
    <source>
        <dbReference type="Proteomes" id="UP000008983"/>
    </source>
</evidence>
<dbReference type="InterPro" id="IPR018247">
    <property type="entry name" value="EF_Hand_1_Ca_BS"/>
</dbReference>
<dbReference type="OrthoDB" id="5586at2759"/>
<name>G0QLW6_ICHMU</name>
<dbReference type="eggNOG" id="KOG2562">
    <property type="taxonomic scope" value="Eukaryota"/>
</dbReference>
<reference evidence="5 6" key="1">
    <citation type="submission" date="2011-07" db="EMBL/GenBank/DDBJ databases">
        <authorList>
            <person name="Coyne R."/>
            <person name="Brami D."/>
            <person name="Johnson J."/>
            <person name="Hostetler J."/>
            <person name="Hannick L."/>
            <person name="Clark T."/>
            <person name="Cassidy-Hanley D."/>
            <person name="Inman J."/>
        </authorList>
    </citation>
    <scope>NUCLEOTIDE SEQUENCE [LARGE SCALE GENOMIC DNA]</scope>
    <source>
        <strain evidence="5 6">G5</strain>
    </source>
</reference>
<gene>
    <name evidence="5" type="ORF">IMG5_037820</name>
</gene>
<dbReference type="PROSITE" id="PS00018">
    <property type="entry name" value="EF_HAND_1"/>
    <property type="match status" value="1"/>
</dbReference>
<dbReference type="OMA" id="TEWDRYC"/>
<dbReference type="Pfam" id="PF13499">
    <property type="entry name" value="EF-hand_7"/>
    <property type="match status" value="1"/>
</dbReference>
<dbReference type="InterPro" id="IPR041534">
    <property type="entry name" value="EF-hand_13"/>
</dbReference>
<dbReference type="Proteomes" id="UP000008983">
    <property type="component" value="Unassembled WGS sequence"/>
</dbReference>
<protein>
    <recommendedName>
        <fullName evidence="4">EF-hand domain-containing protein</fullName>
    </recommendedName>
</protein>
<dbReference type="InParanoid" id="G0QLW6"/>
<keyword evidence="1" id="KW-0479">Metal-binding</keyword>
<dbReference type="GO" id="GO:0000159">
    <property type="term" value="C:protein phosphatase type 2A complex"/>
    <property type="evidence" value="ECO:0007669"/>
    <property type="project" value="TreeGrafter"/>
</dbReference>
<dbReference type="InterPro" id="IPR002048">
    <property type="entry name" value="EF_hand_dom"/>
</dbReference>
<accession>G0QLW6</accession>
<sequence>MIRCKVLCQTKLVTIKYHNFFSEKINNKTNNNNKLQQYKYFIQNIYIQKYIYVKIINTYIYIYIQNIYIYIQINININIYIYTYLYQQIFANIIIQNTINEIFGKNNEIQLKEFKDLITKVCQLPNILIQLLFNKIDKQKNDKINKTVFLNYWKNELQNTSLQQRFFNILKKQSNDFIERDDFLPLMKVLLETHPGLEFLKATPEFQERYADTVIIRIFFIVNRKDDGKITYKEFKKSNLFQILQQVDTEEDINKIRDYFSYEHFYVLYCKFWELDQDHDFLINKEEFSRYSGHTLSRKTVERIFEEIPRQFKSGELQKMGYEDFIWFVLAEEDKTNLTSLQYWFKIIDLDNNGIITGYEMKEFFEEQRQRLEYLNHELVYFEDIVCQMVDLLKPEDDIKFYFYHFKQKQNLSGVFFNFLTNLNKFVSYEQRDPFNIRNELNEHPDYSDWDRFAQNEYLRLAMEEENQENGEVFNDGNDPWDQETGQENIN</sequence>
<proteinExistence type="predicted"/>
<dbReference type="FunFam" id="1.10.238.220:FF:000003">
    <property type="entry name" value="Phosphoprotein phosphatase 2A regulatory subunit"/>
    <property type="match status" value="1"/>
</dbReference>
<evidence type="ECO:0000256" key="2">
    <source>
        <dbReference type="ARBA" id="ARBA00022837"/>
    </source>
</evidence>
<dbReference type="STRING" id="857967.G0QLW6"/>
<dbReference type="GO" id="GO:0019888">
    <property type="term" value="F:protein phosphatase regulator activity"/>
    <property type="evidence" value="ECO:0007669"/>
    <property type="project" value="TreeGrafter"/>
</dbReference>
<evidence type="ECO:0000259" key="4">
    <source>
        <dbReference type="PROSITE" id="PS50222"/>
    </source>
</evidence>
<dbReference type="AlphaFoldDB" id="G0QLW6"/>
<keyword evidence="6" id="KW-1185">Reference proteome</keyword>
<keyword evidence="2" id="KW-0106">Calcium</keyword>
<dbReference type="RefSeq" id="XP_004039012.1">
    <property type="nucleotide sequence ID" value="XM_004038964.1"/>
</dbReference>